<dbReference type="InterPro" id="IPR010979">
    <property type="entry name" value="Ribosomal_uS13-like_H2TH"/>
</dbReference>
<keyword evidence="3 8" id="KW-0689">Ribosomal protein</keyword>
<evidence type="ECO:0000256" key="3">
    <source>
        <dbReference type="ARBA" id="ARBA00022980"/>
    </source>
</evidence>
<keyword evidence="10" id="KW-1185">Reference proteome</keyword>
<dbReference type="EMBL" id="KL584831">
    <property type="protein sequence ID" value="KEQ63559.1"/>
    <property type="molecule type" value="Genomic_DNA"/>
</dbReference>
<comment type="function">
    <text evidence="6">Component of the mitochondrial ribosome (mitoribosome), a dedicated translation machinery responsible for the synthesis of mitochondrial genome-encoded proteins, including at least some of the essential transmembrane subunits of the mitochondrial respiratory chain. The mitoribosomes are attached to the mitochondrial inner membrane and translation products are cotranslationally integrated into the membrane.</text>
</comment>
<dbReference type="PANTHER" id="PTHR10871:SF1">
    <property type="entry name" value="SMALL RIBOSOMAL SUBUNIT PROTEIN US13M"/>
    <property type="match status" value="1"/>
</dbReference>
<gene>
    <name evidence="9" type="ORF">M437DRAFT_83935</name>
</gene>
<evidence type="ECO:0000256" key="8">
    <source>
        <dbReference type="RuleBase" id="RU003830"/>
    </source>
</evidence>
<evidence type="ECO:0000256" key="4">
    <source>
        <dbReference type="ARBA" id="ARBA00023128"/>
    </source>
</evidence>
<dbReference type="Gene3D" id="4.10.910.10">
    <property type="entry name" value="30s ribosomal protein s13, domain 2"/>
    <property type="match status" value="1"/>
</dbReference>
<keyword evidence="5 8" id="KW-0687">Ribonucleoprotein</keyword>
<evidence type="ECO:0000256" key="6">
    <source>
        <dbReference type="ARBA" id="ARBA00037226"/>
    </source>
</evidence>
<name>A0A074VWC8_AURM1</name>
<evidence type="ECO:0000313" key="9">
    <source>
        <dbReference type="EMBL" id="KEQ63559.1"/>
    </source>
</evidence>
<evidence type="ECO:0000256" key="1">
    <source>
        <dbReference type="ARBA" id="ARBA00004173"/>
    </source>
</evidence>
<evidence type="ECO:0000256" key="7">
    <source>
        <dbReference type="ARBA" id="ARBA00040757"/>
    </source>
</evidence>
<dbReference type="InterPro" id="IPR018269">
    <property type="entry name" value="Ribosomal_uS13_CS"/>
</dbReference>
<dbReference type="Gene3D" id="1.10.8.50">
    <property type="match status" value="1"/>
</dbReference>
<evidence type="ECO:0000256" key="2">
    <source>
        <dbReference type="ARBA" id="ARBA00008080"/>
    </source>
</evidence>
<dbReference type="SUPFAM" id="SSF46946">
    <property type="entry name" value="S13-like H2TH domain"/>
    <property type="match status" value="1"/>
</dbReference>
<dbReference type="GO" id="GO:0006412">
    <property type="term" value="P:translation"/>
    <property type="evidence" value="ECO:0007669"/>
    <property type="project" value="InterPro"/>
</dbReference>
<comment type="similarity">
    <text evidence="2 8">Belongs to the universal ribosomal protein uS13 family.</text>
</comment>
<comment type="subcellular location">
    <subcellularLocation>
        <location evidence="1">Mitochondrion</location>
    </subcellularLocation>
</comment>
<dbReference type="Proteomes" id="UP000030672">
    <property type="component" value="Unassembled WGS sequence"/>
</dbReference>
<dbReference type="RefSeq" id="XP_040880582.1">
    <property type="nucleotide sequence ID" value="XM_041028016.1"/>
</dbReference>
<reference evidence="9 10" key="1">
    <citation type="journal article" date="2014" name="BMC Genomics">
        <title>Genome sequencing of four Aureobasidium pullulans varieties: biotechnological potential, stress tolerance, and description of new species.</title>
        <authorList>
            <person name="Gostin Ar C."/>
            <person name="Ohm R.A."/>
            <person name="Kogej T."/>
            <person name="Sonjak S."/>
            <person name="Turk M."/>
            <person name="Zajc J."/>
            <person name="Zalar P."/>
            <person name="Grube M."/>
            <person name="Sun H."/>
            <person name="Han J."/>
            <person name="Sharma A."/>
            <person name="Chiniquy J."/>
            <person name="Ngan C.Y."/>
            <person name="Lipzen A."/>
            <person name="Barry K."/>
            <person name="Grigoriev I.V."/>
            <person name="Gunde-Cimerman N."/>
        </authorList>
    </citation>
    <scope>NUCLEOTIDE SEQUENCE [LARGE SCALE GENOMIC DNA]</scope>
    <source>
        <strain evidence="9 10">CBS 110374</strain>
    </source>
</reference>
<dbReference type="GO" id="GO:0005763">
    <property type="term" value="C:mitochondrial small ribosomal subunit"/>
    <property type="evidence" value="ECO:0007669"/>
    <property type="project" value="EnsemblFungi"/>
</dbReference>
<dbReference type="HOGENOM" id="CLU_103849_2_4_1"/>
<protein>
    <recommendedName>
        <fullName evidence="7">Small ribosomal subunit protein uS13m</fullName>
    </recommendedName>
</protein>
<dbReference type="PROSITE" id="PS50159">
    <property type="entry name" value="RIBOSOMAL_S13_2"/>
    <property type="match status" value="1"/>
</dbReference>
<dbReference type="GO" id="GO:0005777">
    <property type="term" value="C:peroxisome"/>
    <property type="evidence" value="ECO:0007669"/>
    <property type="project" value="EnsemblFungi"/>
</dbReference>
<dbReference type="InterPro" id="IPR001892">
    <property type="entry name" value="Ribosomal_uS13"/>
</dbReference>
<accession>A0A074VWC8</accession>
<dbReference type="Pfam" id="PF00416">
    <property type="entry name" value="Ribosomal_S13"/>
    <property type="match status" value="1"/>
</dbReference>
<evidence type="ECO:0000313" key="10">
    <source>
        <dbReference type="Proteomes" id="UP000030672"/>
    </source>
</evidence>
<dbReference type="PANTHER" id="PTHR10871">
    <property type="entry name" value="30S RIBOSOMAL PROTEIN S13/40S RIBOSOMAL PROTEIN S18"/>
    <property type="match status" value="1"/>
</dbReference>
<keyword evidence="4" id="KW-0496">Mitochondrion</keyword>
<dbReference type="PIRSF" id="PIRSF002134">
    <property type="entry name" value="Ribosomal_S13"/>
    <property type="match status" value="1"/>
</dbReference>
<organism evidence="9 10">
    <name type="scientific">Aureobasidium melanogenum (strain CBS 110374)</name>
    <name type="common">Aureobasidium pullulans var. melanogenum</name>
    <dbReference type="NCBI Taxonomy" id="1043003"/>
    <lineage>
        <taxon>Eukaryota</taxon>
        <taxon>Fungi</taxon>
        <taxon>Dikarya</taxon>
        <taxon>Ascomycota</taxon>
        <taxon>Pezizomycotina</taxon>
        <taxon>Dothideomycetes</taxon>
        <taxon>Dothideomycetidae</taxon>
        <taxon>Dothideales</taxon>
        <taxon>Saccotheciaceae</taxon>
        <taxon>Aureobasidium</taxon>
    </lineage>
</organism>
<proteinExistence type="inferred from homology"/>
<dbReference type="STRING" id="1043003.A0A074VWC8"/>
<dbReference type="FunFam" id="4.10.910.10:FF:000004">
    <property type="entry name" value="Small subunit ribosomal protein S13"/>
    <property type="match status" value="1"/>
</dbReference>
<sequence length="119" mass="13582">MVLVFGVNFAESRLVKSALESFYGVGPQISQRLMARLSIHNTARLSGLGHRTVNDLSAELQNLTIENNLRRKLQDNIKRLRDMGTYRGRRHAMSLPVRGQRTRTQIATARKLNRVVRRG</sequence>
<dbReference type="AlphaFoldDB" id="A0A074VWC8"/>
<evidence type="ECO:0000256" key="5">
    <source>
        <dbReference type="ARBA" id="ARBA00023274"/>
    </source>
</evidence>
<dbReference type="InterPro" id="IPR027437">
    <property type="entry name" value="Rbsml_uS13_C"/>
</dbReference>
<dbReference type="PROSITE" id="PS00646">
    <property type="entry name" value="RIBOSOMAL_S13_1"/>
    <property type="match status" value="1"/>
</dbReference>
<dbReference type="GeneID" id="63921389"/>
<dbReference type="GO" id="GO:0003735">
    <property type="term" value="F:structural constituent of ribosome"/>
    <property type="evidence" value="ECO:0007669"/>
    <property type="project" value="EnsemblFungi"/>
</dbReference>
<dbReference type="GO" id="GO:0003723">
    <property type="term" value="F:RNA binding"/>
    <property type="evidence" value="ECO:0007669"/>
    <property type="project" value="InterPro"/>
</dbReference>